<dbReference type="OrthoDB" id="8617598at2"/>
<evidence type="ECO:0000313" key="1">
    <source>
        <dbReference type="EMBL" id="SMG46465.1"/>
    </source>
</evidence>
<name>A0A1X7KYC1_9BACT</name>
<reference evidence="2" key="1">
    <citation type="submission" date="2017-04" db="EMBL/GenBank/DDBJ databases">
        <authorList>
            <person name="Varghese N."/>
            <person name="Submissions S."/>
        </authorList>
    </citation>
    <scope>NUCLEOTIDE SEQUENCE [LARGE SCALE GENOMIC DNA]</scope>
    <source>
        <strain evidence="2">USBA 82</strain>
    </source>
</reference>
<evidence type="ECO:0000313" key="2">
    <source>
        <dbReference type="Proteomes" id="UP000193355"/>
    </source>
</evidence>
<sequence>MLFLLSGEGPSDMGSCSSGQGFCDLGNGDFRPGPMALFVDKLADVILNYSVSVKASSTS</sequence>
<dbReference type="EMBL" id="FXBB01000040">
    <property type="protein sequence ID" value="SMG46465.1"/>
    <property type="molecule type" value="Genomic_DNA"/>
</dbReference>
<proteinExistence type="predicted"/>
<dbReference type="STRING" id="561720.SAMN06275492_1403"/>
<protein>
    <submittedName>
        <fullName evidence="1">Uncharacterized protein</fullName>
    </submittedName>
</protein>
<keyword evidence="2" id="KW-1185">Reference proteome</keyword>
<organism evidence="1 2">
    <name type="scientific">Dethiosulfovibrio salsuginis</name>
    <dbReference type="NCBI Taxonomy" id="561720"/>
    <lineage>
        <taxon>Bacteria</taxon>
        <taxon>Thermotogati</taxon>
        <taxon>Synergistota</taxon>
        <taxon>Synergistia</taxon>
        <taxon>Synergistales</taxon>
        <taxon>Dethiosulfovibrionaceae</taxon>
        <taxon>Dethiosulfovibrio</taxon>
    </lineage>
</organism>
<accession>A0A1X7KYC1</accession>
<dbReference type="RefSeq" id="WP_085545461.1">
    <property type="nucleotide sequence ID" value="NZ_FXBB01000040.1"/>
</dbReference>
<dbReference type="Proteomes" id="UP000193355">
    <property type="component" value="Unassembled WGS sequence"/>
</dbReference>
<dbReference type="AlphaFoldDB" id="A0A1X7KYC1"/>
<gene>
    <name evidence="1" type="ORF">SAMN06275492_1403</name>
</gene>